<dbReference type="EMBL" id="CADCTX010000790">
    <property type="protein sequence ID" value="CAA9350361.1"/>
    <property type="molecule type" value="Genomic_DNA"/>
</dbReference>
<dbReference type="PANTHER" id="PTHR46112">
    <property type="entry name" value="AMINOPEPTIDASE"/>
    <property type="match status" value="1"/>
</dbReference>
<dbReference type="Gene3D" id="3.90.230.10">
    <property type="entry name" value="Creatinase/methionine aminopeptidase superfamily"/>
    <property type="match status" value="1"/>
</dbReference>
<gene>
    <name evidence="2" type="ORF">AVDCRST_MAG40-2866</name>
</gene>
<reference evidence="2" key="1">
    <citation type="submission" date="2020-02" db="EMBL/GenBank/DDBJ databases">
        <authorList>
            <person name="Meier V. D."/>
        </authorList>
    </citation>
    <scope>NUCLEOTIDE SEQUENCE</scope>
    <source>
        <strain evidence="2">AVDCRST_MAG40</strain>
    </source>
</reference>
<dbReference type="SUPFAM" id="SSF55920">
    <property type="entry name" value="Creatinase/aminopeptidase"/>
    <property type="match status" value="1"/>
</dbReference>
<dbReference type="Pfam" id="PF00557">
    <property type="entry name" value="Peptidase_M24"/>
    <property type="match status" value="1"/>
</dbReference>
<dbReference type="CDD" id="cd01066">
    <property type="entry name" value="APP_MetAP"/>
    <property type="match status" value="1"/>
</dbReference>
<dbReference type="AlphaFoldDB" id="A0A6J4M5X0"/>
<evidence type="ECO:0000313" key="2">
    <source>
        <dbReference type="EMBL" id="CAA9350361.1"/>
    </source>
</evidence>
<feature type="domain" description="Peptidase M24" evidence="1">
    <location>
        <begin position="24"/>
        <end position="212"/>
    </location>
</feature>
<dbReference type="InterPro" id="IPR050659">
    <property type="entry name" value="Peptidase_M24B"/>
</dbReference>
<name>A0A6J4M5X0_9BACT</name>
<accession>A0A6J4M5X0</accession>
<evidence type="ECO:0000259" key="1">
    <source>
        <dbReference type="Pfam" id="PF00557"/>
    </source>
</evidence>
<dbReference type="PANTHER" id="PTHR46112:SF2">
    <property type="entry name" value="XAA-PRO AMINOPEPTIDASE P-RELATED"/>
    <property type="match status" value="1"/>
</dbReference>
<dbReference type="InterPro" id="IPR036005">
    <property type="entry name" value="Creatinase/aminopeptidase-like"/>
</dbReference>
<sequence length="247" mass="26387">MASAVAALRASLTAPEVLRAQELGRDTARLVEAVCRGLAPGLTEDEASARVHAAALAVGARVPVCLVAADERIATRRHPLPNGGAMRARAMLAVCVERGGLVCSATRLVSFEPVGAELRRRHDAVCRVDATAMRATRPGRALREIFEEIVRTYEEVGFGDEWRRHHQGGSTGYQPRDVIAGPTAQARVGQSQLFAWNPTIAGTKSEDTVLATPDGFRCLTTSGTAWPTVSVRFAGVVVERPDILVVS</sequence>
<protein>
    <recommendedName>
        <fullName evidence="1">Peptidase M24 domain-containing protein</fullName>
    </recommendedName>
</protein>
<organism evidence="2">
    <name type="scientific">uncultured Gemmatimonadaceae bacterium</name>
    <dbReference type="NCBI Taxonomy" id="246130"/>
    <lineage>
        <taxon>Bacteria</taxon>
        <taxon>Pseudomonadati</taxon>
        <taxon>Gemmatimonadota</taxon>
        <taxon>Gemmatimonadia</taxon>
        <taxon>Gemmatimonadales</taxon>
        <taxon>Gemmatimonadaceae</taxon>
        <taxon>environmental samples</taxon>
    </lineage>
</organism>
<dbReference type="InterPro" id="IPR000994">
    <property type="entry name" value="Pept_M24"/>
</dbReference>
<proteinExistence type="predicted"/>